<dbReference type="Gene3D" id="1.10.10.10">
    <property type="entry name" value="Winged helix-like DNA-binding domain superfamily/Winged helix DNA-binding domain"/>
    <property type="match status" value="1"/>
</dbReference>
<comment type="similarity">
    <text evidence="2">Belongs to the ROK (NagC/XylR) family.</text>
</comment>
<proteinExistence type="inferred from homology"/>
<evidence type="ECO:0000313" key="7">
    <source>
        <dbReference type="Proteomes" id="UP000676478"/>
    </source>
</evidence>
<dbReference type="SUPFAM" id="SSF46785">
    <property type="entry name" value="Winged helix' DNA-binding domain"/>
    <property type="match status" value="1"/>
</dbReference>
<dbReference type="Proteomes" id="UP000307074">
    <property type="component" value="Chromosome"/>
</dbReference>
<dbReference type="EMBL" id="CP031198">
    <property type="protein sequence ID" value="QCZ52500.1"/>
    <property type="molecule type" value="Genomic_DNA"/>
</dbReference>
<name>A0A0C1M864_LEVBR</name>
<gene>
    <name evidence="4" type="ORF">JK167_08995</name>
    <name evidence="5" type="ORF">UCCLBBS449_0520</name>
</gene>
<evidence type="ECO:0000256" key="2">
    <source>
        <dbReference type="ARBA" id="ARBA00006479"/>
    </source>
</evidence>
<dbReference type="PANTHER" id="PTHR18964">
    <property type="entry name" value="ROK (REPRESSOR, ORF, KINASE) FAMILY"/>
    <property type="match status" value="1"/>
</dbReference>
<dbReference type="Gene3D" id="3.30.420.40">
    <property type="match status" value="2"/>
</dbReference>
<evidence type="ECO:0000256" key="3">
    <source>
        <dbReference type="ARBA" id="ARBA00022629"/>
    </source>
</evidence>
<dbReference type="RefSeq" id="WP_039107178.1">
    <property type="nucleotide sequence ID" value="NZ_CAKMAE010000007.1"/>
</dbReference>
<reference evidence="5 6" key="1">
    <citation type="submission" date="2018-07" db="EMBL/GenBank/DDBJ databases">
        <authorList>
            <person name="Feyereisen M."/>
        </authorList>
    </citation>
    <scope>NUCLEOTIDE SEQUENCE [LARGE SCALE GENOMIC DNA]</scope>
    <source>
        <strain evidence="5 6">UCCLBBS449</strain>
    </source>
</reference>
<reference evidence="4" key="2">
    <citation type="submission" date="2020-12" db="EMBL/GenBank/DDBJ databases">
        <authorList>
            <person name="Mcmullen J.G."/>
        </authorList>
    </citation>
    <scope>NUCLEOTIDE SEQUENCE</scope>
    <source>
        <strain evidence="4">Dm-2019-70</strain>
    </source>
</reference>
<sequence length="386" mass="42901">MIINKDVMRDHNERSVLQAIVNHGPISRTEVSKLLGLNKVTVSDIIGSLTERKLVTSQGEARAAASGSGRRPELVAYNVTYGYVINFSISGLTLEMLVTQLDGRALEYGESPIDNLTVHQIVAKMEEMIRQLPKFKVDNGLQAISIAIFGVVYQNEIISSPFVDFEDVDLVGHFKQRYHVPVIMENEANLSAIFEQDYSKQELQSLVSISIHEGVGAGILLNKQLYTGNYGRAGEVGQMLLTEPDKPRQRLAKLTNFDQEWSQSALLAKAAHLKGRPTYTLADLVRANEQGDAQITRLIEDFCYQLAVVTSNLIIAYDPQLIFFNSPLIDQLPEILKNVQMKLSFMPLVPPLVMSKDVKYATLLGGASLAIHKVLDMTGTRLILHH</sequence>
<comment type="function">
    <text evidence="1">Transcriptional repressor of xylose-utilizing enzymes.</text>
</comment>
<dbReference type="InterPro" id="IPR036390">
    <property type="entry name" value="WH_DNA-bd_sf"/>
</dbReference>
<dbReference type="EMBL" id="JAERKF010000010">
    <property type="protein sequence ID" value="MBS1010964.1"/>
    <property type="molecule type" value="Genomic_DNA"/>
</dbReference>
<dbReference type="Pfam" id="PF00480">
    <property type="entry name" value="ROK"/>
    <property type="match status" value="1"/>
</dbReference>
<reference evidence="4" key="3">
    <citation type="submission" date="2022-09" db="EMBL/GenBank/DDBJ databases">
        <title>Genome-inferred correspondence between phylogeny and metabolic traits in the wild Drosophila gut microbiome.</title>
        <authorList>
            <person name="Bueno E."/>
            <person name="Blow F."/>
            <person name="Douglas A.E."/>
        </authorList>
    </citation>
    <scope>NUCLEOTIDE SEQUENCE</scope>
    <source>
        <strain evidence="4">Dm-2019-70</strain>
    </source>
</reference>
<organism evidence="4 7">
    <name type="scientific">Levilactobacillus brevis</name>
    <name type="common">Lactobacillus brevis</name>
    <dbReference type="NCBI Taxonomy" id="1580"/>
    <lineage>
        <taxon>Bacteria</taxon>
        <taxon>Bacillati</taxon>
        <taxon>Bacillota</taxon>
        <taxon>Bacilli</taxon>
        <taxon>Lactobacillales</taxon>
        <taxon>Lactobacillaceae</taxon>
        <taxon>Levilactobacillus</taxon>
    </lineage>
</organism>
<evidence type="ECO:0000313" key="5">
    <source>
        <dbReference type="EMBL" id="QCZ52500.1"/>
    </source>
</evidence>
<dbReference type="AlphaFoldDB" id="A0A0C1M864"/>
<evidence type="ECO:0000256" key="1">
    <source>
        <dbReference type="ARBA" id="ARBA00002486"/>
    </source>
</evidence>
<protein>
    <submittedName>
        <fullName evidence="4">ROK family transcriptional regulator</fullName>
    </submittedName>
    <submittedName>
        <fullName evidence="5">Xylose repressor</fullName>
    </submittedName>
</protein>
<evidence type="ECO:0000313" key="6">
    <source>
        <dbReference type="Proteomes" id="UP000307074"/>
    </source>
</evidence>
<dbReference type="OrthoDB" id="9796533at2"/>
<accession>A0A0C1M864</accession>
<keyword evidence="3" id="KW-0119">Carbohydrate metabolism</keyword>
<dbReference type="InterPro" id="IPR000600">
    <property type="entry name" value="ROK"/>
</dbReference>
<dbReference type="InterPro" id="IPR043129">
    <property type="entry name" value="ATPase_NBD"/>
</dbReference>
<dbReference type="PANTHER" id="PTHR18964:SF149">
    <property type="entry name" value="BIFUNCTIONAL UDP-N-ACETYLGLUCOSAMINE 2-EPIMERASE_N-ACETYLMANNOSAMINE KINASE"/>
    <property type="match status" value="1"/>
</dbReference>
<evidence type="ECO:0000313" key="4">
    <source>
        <dbReference type="EMBL" id="MBS1010964.1"/>
    </source>
</evidence>
<dbReference type="InterPro" id="IPR036388">
    <property type="entry name" value="WH-like_DNA-bd_sf"/>
</dbReference>
<dbReference type="GO" id="GO:0042732">
    <property type="term" value="P:D-xylose metabolic process"/>
    <property type="evidence" value="ECO:0007669"/>
    <property type="project" value="UniProtKB-KW"/>
</dbReference>
<keyword evidence="3" id="KW-0859">Xylose metabolism</keyword>
<dbReference type="SUPFAM" id="SSF53067">
    <property type="entry name" value="Actin-like ATPase domain"/>
    <property type="match status" value="2"/>
</dbReference>
<dbReference type="Proteomes" id="UP000676478">
    <property type="component" value="Unassembled WGS sequence"/>
</dbReference>